<evidence type="ECO:0000313" key="4">
    <source>
        <dbReference type="Proteomes" id="UP001362999"/>
    </source>
</evidence>
<keyword evidence="2" id="KW-0342">GTP-binding</keyword>
<dbReference type="GO" id="GO:0003924">
    <property type="term" value="F:GTPase activity"/>
    <property type="evidence" value="ECO:0007669"/>
    <property type="project" value="InterPro"/>
</dbReference>
<protein>
    <submittedName>
        <fullName evidence="3">Uncharacterized protein</fullName>
    </submittedName>
</protein>
<dbReference type="InterPro" id="IPR001806">
    <property type="entry name" value="Small_GTPase"/>
</dbReference>
<accession>A0AAW0CZE8</accession>
<dbReference type="Pfam" id="PF00071">
    <property type="entry name" value="Ras"/>
    <property type="match status" value="1"/>
</dbReference>
<dbReference type="GO" id="GO:0007264">
    <property type="term" value="P:small GTPase-mediated signal transduction"/>
    <property type="evidence" value="ECO:0007669"/>
    <property type="project" value="InterPro"/>
</dbReference>
<dbReference type="Gene3D" id="3.40.50.300">
    <property type="entry name" value="P-loop containing nucleotide triphosphate hydrolases"/>
    <property type="match status" value="1"/>
</dbReference>
<gene>
    <name evidence="3" type="ORF">R3P38DRAFT_170624</name>
</gene>
<evidence type="ECO:0000256" key="2">
    <source>
        <dbReference type="ARBA" id="ARBA00023134"/>
    </source>
</evidence>
<evidence type="ECO:0000313" key="3">
    <source>
        <dbReference type="EMBL" id="KAK7044608.1"/>
    </source>
</evidence>
<dbReference type="InterPro" id="IPR003578">
    <property type="entry name" value="Small_GTPase_Rho"/>
</dbReference>
<dbReference type="InterPro" id="IPR027417">
    <property type="entry name" value="P-loop_NTPase"/>
</dbReference>
<dbReference type="SMART" id="SM00174">
    <property type="entry name" value="RHO"/>
    <property type="match status" value="1"/>
</dbReference>
<organism evidence="3 4">
    <name type="scientific">Favolaschia claudopus</name>
    <dbReference type="NCBI Taxonomy" id="2862362"/>
    <lineage>
        <taxon>Eukaryota</taxon>
        <taxon>Fungi</taxon>
        <taxon>Dikarya</taxon>
        <taxon>Basidiomycota</taxon>
        <taxon>Agaricomycotina</taxon>
        <taxon>Agaricomycetes</taxon>
        <taxon>Agaricomycetidae</taxon>
        <taxon>Agaricales</taxon>
        <taxon>Marasmiineae</taxon>
        <taxon>Mycenaceae</taxon>
        <taxon>Favolaschia</taxon>
    </lineage>
</organism>
<name>A0AAW0CZE8_9AGAR</name>
<dbReference type="GO" id="GO:0005525">
    <property type="term" value="F:GTP binding"/>
    <property type="evidence" value="ECO:0007669"/>
    <property type="project" value="UniProtKB-KW"/>
</dbReference>
<dbReference type="Proteomes" id="UP001362999">
    <property type="component" value="Unassembled WGS sequence"/>
</dbReference>
<keyword evidence="1" id="KW-0547">Nucleotide-binding</keyword>
<dbReference type="EMBL" id="JAWWNJ010000011">
    <property type="protein sequence ID" value="KAK7044608.1"/>
    <property type="molecule type" value="Genomic_DNA"/>
</dbReference>
<proteinExistence type="predicted"/>
<dbReference type="AlphaFoldDB" id="A0AAW0CZE8"/>
<reference evidence="3 4" key="1">
    <citation type="journal article" date="2024" name="J Genomics">
        <title>Draft genome sequencing and assembly of Favolaschia claudopus CIRM-BRFM 2984 isolated from oak limbs.</title>
        <authorList>
            <person name="Navarro D."/>
            <person name="Drula E."/>
            <person name="Chaduli D."/>
            <person name="Cazenave R."/>
            <person name="Ahrendt S."/>
            <person name="Wang J."/>
            <person name="Lipzen A."/>
            <person name="Daum C."/>
            <person name="Barry K."/>
            <person name="Grigoriev I.V."/>
            <person name="Favel A."/>
            <person name="Rosso M.N."/>
            <person name="Martin F."/>
        </authorList>
    </citation>
    <scope>NUCLEOTIDE SEQUENCE [LARGE SCALE GENOMIC DNA]</scope>
    <source>
        <strain evidence="3 4">CIRM-BRFM 2984</strain>
    </source>
</reference>
<dbReference type="PANTHER" id="PTHR24072">
    <property type="entry name" value="RHO FAMILY GTPASE"/>
    <property type="match status" value="1"/>
</dbReference>
<evidence type="ECO:0000256" key="1">
    <source>
        <dbReference type="ARBA" id="ARBA00022741"/>
    </source>
</evidence>
<dbReference type="SUPFAM" id="SSF52540">
    <property type="entry name" value="P-loop containing nucleoside triphosphate hydrolases"/>
    <property type="match status" value="1"/>
</dbReference>
<sequence>MGSGAPPSLSNTPFVIVATQIDLRDDKMALVKQLAKGKWTKMVSTREGKRLARETGATKYVECSSLTQTRLEIVLNEAVTTASSKWPIEYTLNDACSLSFCRP</sequence>
<comment type="caution">
    <text evidence="3">The sequence shown here is derived from an EMBL/GenBank/DDBJ whole genome shotgun (WGS) entry which is preliminary data.</text>
</comment>
<keyword evidence="4" id="KW-1185">Reference proteome</keyword>